<name>A0A1Y4T4L7_9FIRM</name>
<dbReference type="OrthoDB" id="308933at2"/>
<keyword evidence="4" id="KW-1185">Reference proteome</keyword>
<dbReference type="PANTHER" id="PTHR43581">
    <property type="entry name" value="ATP/GTP PHOSPHATASE"/>
    <property type="match status" value="1"/>
</dbReference>
<reference evidence="3 4" key="1">
    <citation type="journal article" date="2018" name="BMC Genomics">
        <title>Whole genome sequencing and function prediction of 133 gut anaerobes isolated from chicken caecum in pure cultures.</title>
        <authorList>
            <person name="Medvecky M."/>
            <person name="Cejkova D."/>
            <person name="Polansky O."/>
            <person name="Karasova D."/>
            <person name="Kubasova T."/>
            <person name="Cizek A."/>
            <person name="Rychlik I."/>
        </authorList>
    </citation>
    <scope>NUCLEOTIDE SEQUENCE [LARGE SCALE GENOMIC DNA]</scope>
    <source>
        <strain evidence="3 4">An13</strain>
    </source>
</reference>
<sequence>MIVSKLELYNFRQFKSSGESPGLSVSFHKGLNALIGENDSGKTAIIDSLKLVLLTQSNEYVRPIDEDFYVDEDGNVINEFKIKCVIDNFSQNEAKNFIEYLCFEHCGEKTNYSMHLCYRAWKDKNRIYSELRVGSLEDGIVLNGKAKELLKAVYLKPLRDAEREMRSGRNSRLAQILSGHSLFVNKEEHKLKDILSKANQDIENYFTKEEGKMVLDNIKNSLSSFNVPDTASEAQVKVADIQLKKILESLSLVVSEINPGLGELNLLFIAAELLLLNSDTSGGLRLALIEELEAHLHPQAQLRLIDYLQKEYDKTGTQIIISTHSTILASKINLKNVILLKNKTGYDMSYENTKLEKGDYLFLQRFLDATKANLFFARGILMVEGDAENLLLPVLAEVIDCPLEKHGVSIVNVGSTAFLRFSRIFLRNNGENINVPISVITDCDIKPEYKNEGGEEFFDEKIEESEETVVRKESIYTMGSVRGYITPRWTLEYCLALSCLQDVFHKAIRCGKKIKNSDKYTLTKEKLAEIEKEIEDDQKQWVGLTPTEKAYKMYHLMLDNTGKSGLKAIVAQCLAALIKMNISILPEGVTELDMFDLDLYQYKIDEVKKEKLMNKIVKDPYIKYLVDAIEYSVNNGRKE</sequence>
<evidence type="ECO:0000313" key="4">
    <source>
        <dbReference type="Proteomes" id="UP000195305"/>
    </source>
</evidence>
<dbReference type="AlphaFoldDB" id="A0A1Y4T4L7"/>
<dbReference type="Pfam" id="PF20469">
    <property type="entry name" value="OLD-like_TOPRIM"/>
    <property type="match status" value="1"/>
</dbReference>
<evidence type="ECO:0000259" key="1">
    <source>
        <dbReference type="Pfam" id="PF13175"/>
    </source>
</evidence>
<protein>
    <submittedName>
        <fullName evidence="3">Uncharacterized protein</fullName>
    </submittedName>
</protein>
<dbReference type="CDD" id="cd01026">
    <property type="entry name" value="TOPRIM_OLD"/>
    <property type="match status" value="1"/>
</dbReference>
<gene>
    <name evidence="3" type="ORF">B5E75_00120</name>
</gene>
<dbReference type="InterPro" id="IPR041685">
    <property type="entry name" value="AAA_GajA/Old/RecF-like"/>
</dbReference>
<dbReference type="InterPro" id="IPR027417">
    <property type="entry name" value="P-loop_NTPase"/>
</dbReference>
<feature type="domain" description="Endonuclease GajA/Old nuclease/RecF-like AAA" evidence="1">
    <location>
        <begin position="259"/>
        <end position="329"/>
    </location>
</feature>
<comment type="caution">
    <text evidence="3">The sequence shown here is derived from an EMBL/GenBank/DDBJ whole genome shotgun (WGS) entry which is preliminary data.</text>
</comment>
<feature type="domain" description="OLD protein-like TOPRIM" evidence="2">
    <location>
        <begin position="375"/>
        <end position="444"/>
    </location>
</feature>
<dbReference type="Gene3D" id="3.40.50.300">
    <property type="entry name" value="P-loop containing nucleotide triphosphate hydrolases"/>
    <property type="match status" value="1"/>
</dbReference>
<dbReference type="Pfam" id="PF13175">
    <property type="entry name" value="AAA_15"/>
    <property type="match status" value="2"/>
</dbReference>
<dbReference type="RefSeq" id="WP_087356798.1">
    <property type="nucleotide sequence ID" value="NZ_NFLJ01000001.1"/>
</dbReference>
<organism evidence="3 4">
    <name type="scientific">Massilimicrobiota timonensis</name>
    <dbReference type="NCBI Taxonomy" id="1776392"/>
    <lineage>
        <taxon>Bacteria</taxon>
        <taxon>Bacillati</taxon>
        <taxon>Bacillota</taxon>
        <taxon>Erysipelotrichia</taxon>
        <taxon>Erysipelotrichales</taxon>
        <taxon>Erysipelotrichaceae</taxon>
        <taxon>Massilimicrobiota</taxon>
    </lineage>
</organism>
<dbReference type="EMBL" id="NFLJ01000001">
    <property type="protein sequence ID" value="OUQ36580.1"/>
    <property type="molecule type" value="Genomic_DNA"/>
</dbReference>
<dbReference type="PANTHER" id="PTHR43581:SF4">
    <property type="entry name" value="ATP_GTP PHOSPHATASE"/>
    <property type="match status" value="1"/>
</dbReference>
<proteinExistence type="predicted"/>
<evidence type="ECO:0000259" key="2">
    <source>
        <dbReference type="Pfam" id="PF20469"/>
    </source>
</evidence>
<dbReference type="InterPro" id="IPR034139">
    <property type="entry name" value="TOPRIM_OLD"/>
</dbReference>
<dbReference type="Proteomes" id="UP000195305">
    <property type="component" value="Unassembled WGS sequence"/>
</dbReference>
<dbReference type="InterPro" id="IPR051396">
    <property type="entry name" value="Bact_Antivir_Def_Nuclease"/>
</dbReference>
<dbReference type="SUPFAM" id="SSF52540">
    <property type="entry name" value="P-loop containing nucleoside triphosphate hydrolases"/>
    <property type="match status" value="1"/>
</dbReference>
<accession>A0A1Y4T4L7</accession>
<feature type="domain" description="Endonuclease GajA/Old nuclease/RecF-like AAA" evidence="1">
    <location>
        <begin position="1"/>
        <end position="252"/>
    </location>
</feature>
<evidence type="ECO:0000313" key="3">
    <source>
        <dbReference type="EMBL" id="OUQ36580.1"/>
    </source>
</evidence>